<feature type="compositionally biased region" description="Low complexity" evidence="2">
    <location>
        <begin position="240"/>
        <end position="263"/>
    </location>
</feature>
<dbReference type="Pfam" id="PF08238">
    <property type="entry name" value="Sel1"/>
    <property type="match status" value="5"/>
</dbReference>
<reference evidence="3" key="2">
    <citation type="submission" date="2024-01" db="EMBL/GenBank/DDBJ databases">
        <title>Comparative genomics of Cryptococcus and Kwoniella reveals pathogenesis evolution and contrasting modes of karyotype evolution via chromosome fusion or intercentromeric recombination.</title>
        <authorList>
            <person name="Coelho M.A."/>
            <person name="David-Palma M."/>
            <person name="Shea T."/>
            <person name="Bowers K."/>
            <person name="Mcginley-Smith S."/>
            <person name="Mohammad A.W."/>
            <person name="Gnirke A."/>
            <person name="Yurkov A.M."/>
            <person name="Nowrousian M."/>
            <person name="Sun S."/>
            <person name="Cuomo C.A."/>
            <person name="Heitman J."/>
        </authorList>
    </citation>
    <scope>NUCLEOTIDE SEQUENCE</scope>
    <source>
        <strain evidence="3">IND107</strain>
    </source>
</reference>
<dbReference type="SMART" id="SM00671">
    <property type="entry name" value="SEL1"/>
    <property type="match status" value="5"/>
</dbReference>
<keyword evidence="1" id="KW-0677">Repeat</keyword>
<comment type="caution">
    <text evidence="3">The sequence shown here is derived from an EMBL/GenBank/DDBJ whole genome shotgun (WGS) entry which is preliminary data.</text>
</comment>
<feature type="compositionally biased region" description="Pro residues" evidence="2">
    <location>
        <begin position="839"/>
        <end position="848"/>
    </location>
</feature>
<feature type="compositionally biased region" description="Polar residues" evidence="2">
    <location>
        <begin position="752"/>
        <end position="761"/>
    </location>
</feature>
<accession>A0ABR3BJ10</accession>
<feature type="region of interest" description="Disordered" evidence="2">
    <location>
        <begin position="102"/>
        <end position="216"/>
    </location>
</feature>
<dbReference type="InterPro" id="IPR006597">
    <property type="entry name" value="Sel1-like"/>
</dbReference>
<evidence type="ECO:0000313" key="3">
    <source>
        <dbReference type="EMBL" id="KAL0240242.1"/>
    </source>
</evidence>
<name>A0ABR3BJ10_9TREE</name>
<evidence type="ECO:0000256" key="2">
    <source>
        <dbReference type="SAM" id="MobiDB-lite"/>
    </source>
</evidence>
<feature type="region of interest" description="Disordered" evidence="2">
    <location>
        <begin position="233"/>
        <end position="268"/>
    </location>
</feature>
<organism evidence="3 4">
    <name type="scientific">Cryptococcus tetragattii IND107</name>
    <dbReference type="NCBI Taxonomy" id="1296105"/>
    <lineage>
        <taxon>Eukaryota</taxon>
        <taxon>Fungi</taxon>
        <taxon>Dikarya</taxon>
        <taxon>Basidiomycota</taxon>
        <taxon>Agaricomycotina</taxon>
        <taxon>Tremellomycetes</taxon>
        <taxon>Tremellales</taxon>
        <taxon>Cryptococcaceae</taxon>
        <taxon>Cryptococcus</taxon>
        <taxon>Cryptococcus gattii species complex</taxon>
    </lineage>
</organism>
<dbReference type="InterPro" id="IPR051726">
    <property type="entry name" value="Chitin_Synth_Reg"/>
</dbReference>
<gene>
    <name evidence="3" type="ORF">I308_106792</name>
</gene>
<dbReference type="Proteomes" id="UP000054399">
    <property type="component" value="Unassembled WGS sequence"/>
</dbReference>
<evidence type="ECO:0000313" key="4">
    <source>
        <dbReference type="Proteomes" id="UP000054399"/>
    </source>
</evidence>
<feature type="region of interest" description="Disordered" evidence="2">
    <location>
        <begin position="747"/>
        <end position="813"/>
    </location>
</feature>
<proteinExistence type="predicted"/>
<feature type="compositionally biased region" description="Low complexity" evidence="2">
    <location>
        <begin position="159"/>
        <end position="178"/>
    </location>
</feature>
<dbReference type="Gene3D" id="1.25.40.10">
    <property type="entry name" value="Tetratricopeptide repeat domain"/>
    <property type="match status" value="1"/>
</dbReference>
<protein>
    <submittedName>
        <fullName evidence="3">Uncharacterized protein</fullName>
    </submittedName>
</protein>
<dbReference type="InterPro" id="IPR011990">
    <property type="entry name" value="TPR-like_helical_dom_sf"/>
</dbReference>
<dbReference type="GeneID" id="91993645"/>
<feature type="region of interest" description="Disordered" evidence="2">
    <location>
        <begin position="839"/>
        <end position="858"/>
    </location>
</feature>
<dbReference type="PANTHER" id="PTHR46430">
    <property type="entry name" value="PROTEIN SKT5-RELATED"/>
    <property type="match status" value="1"/>
</dbReference>
<dbReference type="SUPFAM" id="SSF81901">
    <property type="entry name" value="HCP-like"/>
    <property type="match status" value="1"/>
</dbReference>
<sequence>MLPLLSIKWGQPILIDVPLFNQVVEFQASKNLHKGAQSIIARRLLETIIPPLVEHMVDPASEPFPAEFDIYHSLEHILLRFNQHQPFDIAVYIFNPPTPTSMSTMPDNQPPYSVPHYPSYTPPPPPRPNSTVYPPTYDYQAAPVPPPRPSTAYSAPYASDVSHGQSSSSSWSHPQQFSTRLEAPPMSSARQFAAPQSATFSQSSQPVGRHGASSYSQQDEYWTSNYSAGPPASLLGEHIVPGSVIPSTTPTPGPSNSTRPRTSNFDSRPFPTVGIQPTTSNNFPNSEAGFLVVAPPRSSSLNQPYLGHTEAPNLPTPTLPTPKLTTPTDFIKVHPFPTVESLTQASAKLDSWADEHQIAWAQDVLRLVERHWLQNSNADHFEQPSSPPSVTQHLSVTLQHLLDTAAPIIIVISDSDIEAHASLALYLKGKLLSSGACPAVLPKDKRRSFEDFEKAARMGEKRAWHRLGKDYEGVNDLARAGDCYDRGARTGDCESSFIQRMGMAYLLGQLKFFPDPATGLYFLHQSSNTATIDFPQASYVYGMLLASDITLQTNIPPNLIIPPTSPPTDAFLAQQNLARESIERAAYLNYPAAQFKLGQMYEHADLSCVYNPTASVAWYMFASQNGHLEADMALSKWFLCGAEGHFPKNEGNAKMYAEKAARKGHPNAPFALGYYNEIGVGTDVDLEQARKWYEKAAKAGNAEAPARLAALSLPVPTAISMNEHQSRLNDTLVRKRTTAKLRSDRNCFSRPLRQQNYQSHPTPLPDHGQTNSQSEFGQMNQKQMPTAFTSPPPVAHTQFPPSSLSPATDYLPHHPDLLTPSKILLANPPDHLCISTNIPPPPPLPPPARLNASGSSVSDLPVPSASSYTSVSISSSDPVGTVNGGVFGVIEKKEKEKGPQTFAEMGFVSKPVEEDGCIIM</sequence>
<reference evidence="3" key="1">
    <citation type="submission" date="2015-01" db="EMBL/GenBank/DDBJ databases">
        <authorList>
            <consortium name="The Broad Institute Genomics Platform"/>
            <person name="Cuomo C."/>
            <person name="Litvintseva A."/>
            <person name="Chen Y."/>
            <person name="Heitman J."/>
            <person name="Sun S."/>
            <person name="Springer D."/>
            <person name="Dromer F."/>
            <person name="Young S."/>
            <person name="Zeng Q."/>
            <person name="Gargeya S."/>
            <person name="Abouelleil A."/>
            <person name="Alvarado L."/>
            <person name="Chapman S.B."/>
            <person name="Gainer-Dewar J."/>
            <person name="Goldberg J."/>
            <person name="Griggs A."/>
            <person name="Gujja S."/>
            <person name="Hansen M."/>
            <person name="Howarth C."/>
            <person name="Imamovic A."/>
            <person name="Larimer J."/>
            <person name="Murphy C."/>
            <person name="Naylor J."/>
            <person name="Pearson M."/>
            <person name="Priest M."/>
            <person name="Roberts A."/>
            <person name="Saif S."/>
            <person name="Shea T."/>
            <person name="Sykes S."/>
            <person name="Wortman J."/>
            <person name="Nusbaum C."/>
            <person name="Birren B."/>
        </authorList>
    </citation>
    <scope>NUCLEOTIDE SEQUENCE</scope>
    <source>
        <strain evidence="3">IND107</strain>
    </source>
</reference>
<feature type="compositionally biased region" description="Polar residues" evidence="2">
    <location>
        <begin position="768"/>
        <end position="789"/>
    </location>
</feature>
<dbReference type="PANTHER" id="PTHR46430:SF2">
    <property type="entry name" value="CHITIN SYNTHASE REGULATORY FACTOR 4"/>
    <property type="match status" value="1"/>
</dbReference>
<feature type="compositionally biased region" description="Polar residues" evidence="2">
    <location>
        <begin position="188"/>
        <end position="206"/>
    </location>
</feature>
<dbReference type="EMBL" id="ATAM02000015">
    <property type="protein sequence ID" value="KAL0240242.1"/>
    <property type="molecule type" value="Genomic_DNA"/>
</dbReference>
<evidence type="ECO:0000256" key="1">
    <source>
        <dbReference type="ARBA" id="ARBA00022737"/>
    </source>
</evidence>
<keyword evidence="4" id="KW-1185">Reference proteome</keyword>
<dbReference type="RefSeq" id="XP_066610750.1">
    <property type="nucleotide sequence ID" value="XM_066761210.1"/>
</dbReference>